<dbReference type="CDD" id="cd02208">
    <property type="entry name" value="cupin_RmlC-like"/>
    <property type="match status" value="1"/>
</dbReference>
<dbReference type="SMART" id="SM00342">
    <property type="entry name" value="HTH_ARAC"/>
    <property type="match status" value="1"/>
</dbReference>
<keyword evidence="2" id="KW-0238">DNA-binding</keyword>
<protein>
    <submittedName>
        <fullName evidence="5">AraC family transcriptional regulator</fullName>
    </submittedName>
</protein>
<dbReference type="PROSITE" id="PS01124">
    <property type="entry name" value="HTH_ARAC_FAMILY_2"/>
    <property type="match status" value="1"/>
</dbReference>
<keyword evidence="1" id="KW-0805">Transcription regulation</keyword>
<keyword evidence="3" id="KW-0804">Transcription</keyword>
<dbReference type="GO" id="GO:0043565">
    <property type="term" value="F:sequence-specific DNA binding"/>
    <property type="evidence" value="ECO:0007669"/>
    <property type="project" value="InterPro"/>
</dbReference>
<dbReference type="Pfam" id="PF12833">
    <property type="entry name" value="HTH_18"/>
    <property type="match status" value="1"/>
</dbReference>
<dbReference type="InterPro" id="IPR009057">
    <property type="entry name" value="Homeodomain-like_sf"/>
</dbReference>
<name>A0A9D1HEI6_9FIRM</name>
<reference evidence="5" key="2">
    <citation type="journal article" date="2021" name="PeerJ">
        <title>Extensive microbial diversity within the chicken gut microbiome revealed by metagenomics and culture.</title>
        <authorList>
            <person name="Gilroy R."/>
            <person name="Ravi A."/>
            <person name="Getino M."/>
            <person name="Pursley I."/>
            <person name="Horton D.L."/>
            <person name="Alikhan N.F."/>
            <person name="Baker D."/>
            <person name="Gharbi K."/>
            <person name="Hall N."/>
            <person name="Watson M."/>
            <person name="Adriaenssens E.M."/>
            <person name="Foster-Nyarko E."/>
            <person name="Jarju S."/>
            <person name="Secka A."/>
            <person name="Antonio M."/>
            <person name="Oren A."/>
            <person name="Chaudhuri R.R."/>
            <person name="La Ragione R."/>
            <person name="Hildebrand F."/>
            <person name="Pallen M.J."/>
        </authorList>
    </citation>
    <scope>NUCLEOTIDE SEQUENCE</scope>
    <source>
        <strain evidence="5">CHK176-22527</strain>
    </source>
</reference>
<dbReference type="AlphaFoldDB" id="A0A9D1HEI6"/>
<dbReference type="Proteomes" id="UP000824159">
    <property type="component" value="Unassembled WGS sequence"/>
</dbReference>
<dbReference type="Pfam" id="PF07883">
    <property type="entry name" value="Cupin_2"/>
    <property type="match status" value="1"/>
</dbReference>
<dbReference type="PANTHER" id="PTHR43280">
    <property type="entry name" value="ARAC-FAMILY TRANSCRIPTIONAL REGULATOR"/>
    <property type="match status" value="1"/>
</dbReference>
<dbReference type="Gene3D" id="1.10.10.60">
    <property type="entry name" value="Homeodomain-like"/>
    <property type="match status" value="2"/>
</dbReference>
<organism evidence="5 6">
    <name type="scientific">Candidatus Allocopromorpha excrementavium</name>
    <dbReference type="NCBI Taxonomy" id="2840741"/>
    <lineage>
        <taxon>Bacteria</taxon>
        <taxon>Bacillati</taxon>
        <taxon>Bacillota</taxon>
        <taxon>Clostridia</taxon>
        <taxon>Eubacteriales</taxon>
        <taxon>Eubacteriaceae</taxon>
        <taxon>Eubacteriaceae incertae sedis</taxon>
        <taxon>Candidatus Allocopromorpha</taxon>
    </lineage>
</organism>
<dbReference type="EMBL" id="DVLX01000083">
    <property type="protein sequence ID" value="HIT99885.1"/>
    <property type="molecule type" value="Genomic_DNA"/>
</dbReference>
<dbReference type="PANTHER" id="PTHR43280:SF2">
    <property type="entry name" value="HTH-TYPE TRANSCRIPTIONAL REGULATOR EXSA"/>
    <property type="match status" value="1"/>
</dbReference>
<evidence type="ECO:0000256" key="1">
    <source>
        <dbReference type="ARBA" id="ARBA00023015"/>
    </source>
</evidence>
<evidence type="ECO:0000313" key="6">
    <source>
        <dbReference type="Proteomes" id="UP000824159"/>
    </source>
</evidence>
<dbReference type="InterPro" id="IPR013096">
    <property type="entry name" value="Cupin_2"/>
</dbReference>
<sequence length="612" mass="70611">MLPEKISYERDFPLDISFCEITEYPLHYHHDIEILVVLQGEIELKNGSCRYILPEGSIFANNGREVHGLYSTGKENTIAVLHIDNAYFSQHFPYLSKSSYRTFAKKENDDRFDKLRETVLGILSLYLKKGIDYKQQCIDECISLIDFLNKNFNLFSFDGDLVVSPTYGNLLLIERMSRIIPYIYEHHAEKITLDDLAGIEHLSTYYISHMIKTCTGLSFREFLAFARVEFSEMYLLQTDKKVNTIAKIVGFSTTSYYEKFFRRWFGMSPEEHRSEYTKMVKGPLRPEKVVSVRTSAVLSMVQQKLSELLDKSYNASVRHFNLYVRINAQERPLTVLERNLEIDIYPQDYEKLGISMFSVLKKLRCAKVFMYNEVPVKLKEKFEKEGISISSKEKPTLMNTSRVFGMDSIAGLVYTFQKYLMTSDTVETKLMDDGDETVILKGDNGLLTSSGLFKPAYYAHLMLSRFKGDIISSDKYYAAVRTREDNPSFIISVMNFDDNTSRICSGATTLRDAQQAVQNHKDELDINATLYNISGKYTIKKYAFDNTDTLFDFMSKMDFPQNYSSDMDFDLNYYTVPKTDTFTDHIENSLHLNFTLKGTGLQIAVIEPVDIG</sequence>
<evidence type="ECO:0000256" key="3">
    <source>
        <dbReference type="ARBA" id="ARBA00023163"/>
    </source>
</evidence>
<dbReference type="InterPro" id="IPR014710">
    <property type="entry name" value="RmlC-like_jellyroll"/>
</dbReference>
<evidence type="ECO:0000259" key="4">
    <source>
        <dbReference type="PROSITE" id="PS01124"/>
    </source>
</evidence>
<evidence type="ECO:0000256" key="2">
    <source>
        <dbReference type="ARBA" id="ARBA00023125"/>
    </source>
</evidence>
<dbReference type="InterPro" id="IPR011051">
    <property type="entry name" value="RmlC_Cupin_sf"/>
</dbReference>
<accession>A0A9D1HEI6</accession>
<dbReference type="Gene3D" id="2.60.120.10">
    <property type="entry name" value="Jelly Rolls"/>
    <property type="match status" value="1"/>
</dbReference>
<proteinExistence type="predicted"/>
<reference evidence="5" key="1">
    <citation type="submission" date="2020-10" db="EMBL/GenBank/DDBJ databases">
        <authorList>
            <person name="Gilroy R."/>
        </authorList>
    </citation>
    <scope>NUCLEOTIDE SEQUENCE</scope>
    <source>
        <strain evidence="5">CHK176-22527</strain>
    </source>
</reference>
<evidence type="ECO:0000313" key="5">
    <source>
        <dbReference type="EMBL" id="HIT99885.1"/>
    </source>
</evidence>
<dbReference type="InterPro" id="IPR018060">
    <property type="entry name" value="HTH_AraC"/>
</dbReference>
<gene>
    <name evidence="5" type="ORF">IAD12_06495</name>
</gene>
<feature type="domain" description="HTH araC/xylS-type" evidence="4">
    <location>
        <begin position="177"/>
        <end position="275"/>
    </location>
</feature>
<dbReference type="GO" id="GO:0003700">
    <property type="term" value="F:DNA-binding transcription factor activity"/>
    <property type="evidence" value="ECO:0007669"/>
    <property type="project" value="InterPro"/>
</dbReference>
<comment type="caution">
    <text evidence="5">The sequence shown here is derived from an EMBL/GenBank/DDBJ whole genome shotgun (WGS) entry which is preliminary data.</text>
</comment>
<dbReference type="SUPFAM" id="SSF46689">
    <property type="entry name" value="Homeodomain-like"/>
    <property type="match status" value="2"/>
</dbReference>
<dbReference type="SUPFAM" id="SSF51182">
    <property type="entry name" value="RmlC-like cupins"/>
    <property type="match status" value="1"/>
</dbReference>